<gene>
    <name evidence="5" type="ORF">EC973_002810</name>
</gene>
<feature type="region of interest" description="Disordered" evidence="3">
    <location>
        <begin position="175"/>
        <end position="294"/>
    </location>
</feature>
<name>A0A8H7BU28_9FUNG</name>
<evidence type="ECO:0000313" key="6">
    <source>
        <dbReference type="Proteomes" id="UP000605846"/>
    </source>
</evidence>
<keyword evidence="1 2" id="KW-0694">RNA-binding</keyword>
<organism evidence="5 6">
    <name type="scientific">Apophysomyces ossiformis</name>
    <dbReference type="NCBI Taxonomy" id="679940"/>
    <lineage>
        <taxon>Eukaryota</taxon>
        <taxon>Fungi</taxon>
        <taxon>Fungi incertae sedis</taxon>
        <taxon>Mucoromycota</taxon>
        <taxon>Mucoromycotina</taxon>
        <taxon>Mucoromycetes</taxon>
        <taxon>Mucorales</taxon>
        <taxon>Mucorineae</taxon>
        <taxon>Mucoraceae</taxon>
        <taxon>Apophysomyces</taxon>
    </lineage>
</organism>
<evidence type="ECO:0000256" key="1">
    <source>
        <dbReference type="ARBA" id="ARBA00022884"/>
    </source>
</evidence>
<feature type="domain" description="RRM" evidence="4">
    <location>
        <begin position="101"/>
        <end position="176"/>
    </location>
</feature>
<feature type="region of interest" description="Disordered" evidence="3">
    <location>
        <begin position="1"/>
        <end position="98"/>
    </location>
</feature>
<keyword evidence="6" id="KW-1185">Reference proteome</keyword>
<sequence length="314" mass="35082">MSGKKKAQKMSLSDFLADQSTGSWADEMEDLPSAPSAKESSDHFRGSGHRGFDRDVDLDSLPRGPARNREGGRFESQDRGFASRERFPPRAPVDLPTEPPFTAHVANLSFDATEDDIASLFGSLNVTNIRILRDHEEKSKGFCFVEFGDVESLKQALELNGESFQRRSIRIKVAEPLKPRGDRPERQPDRTDVSSWRRADPVESAEARREYGNRERGGFRGRSDRGFSDRRGDSSWSGGAFSRRGDGFGRSEAPAERPRLQLQPRTVDSTKTDDYARSSKPNPFGAAKPVDTSEALKRVEEKRLGTQSKSEQDS</sequence>
<dbReference type="InterPro" id="IPR012677">
    <property type="entry name" value="Nucleotide-bd_a/b_plait_sf"/>
</dbReference>
<feature type="compositionally biased region" description="Basic and acidic residues" evidence="3">
    <location>
        <begin position="39"/>
        <end position="57"/>
    </location>
</feature>
<evidence type="ECO:0000256" key="2">
    <source>
        <dbReference type="PROSITE-ProRule" id="PRU00176"/>
    </source>
</evidence>
<dbReference type="OrthoDB" id="48651at2759"/>
<evidence type="ECO:0000259" key="4">
    <source>
        <dbReference type="PROSITE" id="PS50102"/>
    </source>
</evidence>
<feature type="compositionally biased region" description="Basic and acidic residues" evidence="3">
    <location>
        <begin position="175"/>
        <end position="233"/>
    </location>
</feature>
<dbReference type="SMART" id="SM00360">
    <property type="entry name" value="RRM"/>
    <property type="match status" value="1"/>
</dbReference>
<dbReference type="Proteomes" id="UP000605846">
    <property type="component" value="Unassembled WGS sequence"/>
</dbReference>
<protein>
    <recommendedName>
        <fullName evidence="4">RRM domain-containing protein</fullName>
    </recommendedName>
</protein>
<reference evidence="5" key="1">
    <citation type="submission" date="2020-01" db="EMBL/GenBank/DDBJ databases">
        <title>Genome Sequencing of Three Apophysomyces-Like Fungal Strains Confirms a Novel Fungal Genus in the Mucoromycota with divergent Burkholderia-like Endosymbiotic Bacteria.</title>
        <authorList>
            <person name="Stajich J.E."/>
            <person name="Macias A.M."/>
            <person name="Carter-House D."/>
            <person name="Lovett B."/>
            <person name="Kasson L.R."/>
            <person name="Berry K."/>
            <person name="Grigoriev I."/>
            <person name="Chang Y."/>
            <person name="Spatafora J."/>
            <person name="Kasson M.T."/>
        </authorList>
    </citation>
    <scope>NUCLEOTIDE SEQUENCE</scope>
    <source>
        <strain evidence="5">NRRL A-21654</strain>
    </source>
</reference>
<dbReference type="SUPFAM" id="SSF54928">
    <property type="entry name" value="RNA-binding domain, RBD"/>
    <property type="match status" value="1"/>
</dbReference>
<dbReference type="PANTHER" id="PTHR23236:SF11">
    <property type="entry name" value="EUKARYOTIC TRANSLATION INITIATION FACTOR 4H"/>
    <property type="match status" value="1"/>
</dbReference>
<evidence type="ECO:0000313" key="5">
    <source>
        <dbReference type="EMBL" id="KAF7730202.1"/>
    </source>
</evidence>
<feature type="compositionally biased region" description="Basic and acidic residues" evidence="3">
    <location>
        <begin position="67"/>
        <end position="88"/>
    </location>
</feature>
<comment type="caution">
    <text evidence="5">The sequence shown here is derived from an EMBL/GenBank/DDBJ whole genome shotgun (WGS) entry which is preliminary data.</text>
</comment>
<dbReference type="Gene3D" id="3.30.70.330">
    <property type="match status" value="1"/>
</dbReference>
<dbReference type="InterPro" id="IPR035979">
    <property type="entry name" value="RBD_domain_sf"/>
</dbReference>
<dbReference type="EMBL" id="JABAYA010000018">
    <property type="protein sequence ID" value="KAF7730202.1"/>
    <property type="molecule type" value="Genomic_DNA"/>
</dbReference>
<dbReference type="PROSITE" id="PS50102">
    <property type="entry name" value="RRM"/>
    <property type="match status" value="1"/>
</dbReference>
<dbReference type="GO" id="GO:0003723">
    <property type="term" value="F:RNA binding"/>
    <property type="evidence" value="ECO:0007669"/>
    <property type="project" value="UniProtKB-UniRule"/>
</dbReference>
<evidence type="ECO:0000256" key="3">
    <source>
        <dbReference type="SAM" id="MobiDB-lite"/>
    </source>
</evidence>
<dbReference type="InterPro" id="IPR000504">
    <property type="entry name" value="RRM_dom"/>
</dbReference>
<feature type="compositionally biased region" description="Basic and acidic residues" evidence="3">
    <location>
        <begin position="243"/>
        <end position="259"/>
    </location>
</feature>
<accession>A0A8H7BU28</accession>
<proteinExistence type="predicted"/>
<dbReference type="Pfam" id="PF00076">
    <property type="entry name" value="RRM_1"/>
    <property type="match status" value="1"/>
</dbReference>
<feature type="compositionally biased region" description="Basic and acidic residues" evidence="3">
    <location>
        <begin position="268"/>
        <end position="277"/>
    </location>
</feature>
<dbReference type="AlphaFoldDB" id="A0A8H7BU28"/>
<dbReference type="PANTHER" id="PTHR23236">
    <property type="entry name" value="EUKARYOTIC TRANSLATION INITIATION FACTOR 4B/4H"/>
    <property type="match status" value="1"/>
</dbReference>